<dbReference type="Proteomes" id="UP000193801">
    <property type="component" value="Unassembled WGS sequence"/>
</dbReference>
<protein>
    <submittedName>
        <fullName evidence="1">Uncharacterized protein</fullName>
    </submittedName>
</protein>
<evidence type="ECO:0000313" key="2">
    <source>
        <dbReference type="Proteomes" id="UP000193801"/>
    </source>
</evidence>
<comment type="caution">
    <text evidence="1">The sequence shown here is derived from an EMBL/GenBank/DDBJ whole genome shotgun (WGS) entry which is preliminary data.</text>
</comment>
<reference evidence="1 2" key="1">
    <citation type="journal article" date="2015" name="Emerg. Microbes Infect.">
        <title>Characterization of 17 strains belonging to the Mycobacterium simiae complex and description of Mycobacterium paraense sp. nov.</title>
        <authorList>
            <person name="Fusco da Costa A.R."/>
            <person name="Fedrizzi T."/>
            <person name="Lopes M.L."/>
            <person name="Pecorari M."/>
            <person name="Oliveira da Costa W.L."/>
            <person name="Giacobazzi E."/>
            <person name="da Costa Bahia J.R."/>
            <person name="De Sanctis V."/>
            <person name="Batista Lima K.V."/>
            <person name="Bertorelli R."/>
            <person name="Grottola A."/>
            <person name="Fabio A."/>
            <person name="Mariottini A."/>
            <person name="Ferretti P."/>
            <person name="Di Leva F."/>
            <person name="Fregni Serpini G."/>
            <person name="Tagliazucchi S."/>
            <person name="Rumpianesi F."/>
            <person name="Jousson O."/>
            <person name="Segata N."/>
            <person name="Tortoli E."/>
        </authorList>
    </citation>
    <scope>NUCLEOTIDE SEQUENCE [LARGE SCALE GENOMIC DNA]</scope>
    <source>
        <strain evidence="1 2">FI-07156</strain>
    </source>
</reference>
<name>A0ABX3VKP4_9MYCO</name>
<keyword evidence="2" id="KW-1185">Reference proteome</keyword>
<accession>A0ABX3VKP4</accession>
<proteinExistence type="predicted"/>
<organism evidence="1 2">
    <name type="scientific">Mycobacterium paraense</name>
    <dbReference type="NCBI Taxonomy" id="767916"/>
    <lineage>
        <taxon>Bacteria</taxon>
        <taxon>Bacillati</taxon>
        <taxon>Actinomycetota</taxon>
        <taxon>Actinomycetes</taxon>
        <taxon>Mycobacteriales</taxon>
        <taxon>Mycobacteriaceae</taxon>
        <taxon>Mycobacterium</taxon>
        <taxon>Mycobacterium simiae complex</taxon>
    </lineage>
</organism>
<evidence type="ECO:0000313" key="1">
    <source>
        <dbReference type="EMBL" id="ORW30335.1"/>
    </source>
</evidence>
<dbReference type="EMBL" id="LQPK01000017">
    <property type="protein sequence ID" value="ORW30335.1"/>
    <property type="molecule type" value="Genomic_DNA"/>
</dbReference>
<gene>
    <name evidence="1" type="ORF">AWB91_18730</name>
</gene>
<sequence length="105" mass="11296">MPFASTAHGDVATAPIPESPCNLPNDRTLIIWHRVPGDIDRAEKISESDFYNCRPTLDTLHGPALGPTGPGYCTKLAWLSDNPGYSIRIGPAPPLKNVIDQVGDC</sequence>